<accession>A0A9R1RYD5</accession>
<dbReference type="EMBL" id="LT934116">
    <property type="protein sequence ID" value="VAH73723.1"/>
    <property type="molecule type" value="Genomic_DNA"/>
</dbReference>
<evidence type="ECO:0000313" key="3">
    <source>
        <dbReference type="Proteomes" id="UP000324705"/>
    </source>
</evidence>
<protein>
    <submittedName>
        <fullName evidence="2">Uncharacterized protein</fullName>
    </submittedName>
</protein>
<organism evidence="2 3">
    <name type="scientific">Triticum turgidum subsp. durum</name>
    <name type="common">Durum wheat</name>
    <name type="synonym">Triticum durum</name>
    <dbReference type="NCBI Taxonomy" id="4567"/>
    <lineage>
        <taxon>Eukaryota</taxon>
        <taxon>Viridiplantae</taxon>
        <taxon>Streptophyta</taxon>
        <taxon>Embryophyta</taxon>
        <taxon>Tracheophyta</taxon>
        <taxon>Spermatophyta</taxon>
        <taxon>Magnoliopsida</taxon>
        <taxon>Liliopsida</taxon>
        <taxon>Poales</taxon>
        <taxon>Poaceae</taxon>
        <taxon>BOP clade</taxon>
        <taxon>Pooideae</taxon>
        <taxon>Triticodae</taxon>
        <taxon>Triticeae</taxon>
        <taxon>Triticinae</taxon>
        <taxon>Triticum</taxon>
    </lineage>
</organism>
<dbReference type="Gramene" id="TRITD3Bv1G047250.1">
    <property type="protein sequence ID" value="TRITD3Bv1G047250.1"/>
    <property type="gene ID" value="TRITD3Bv1G047250"/>
</dbReference>
<reference evidence="2 3" key="1">
    <citation type="submission" date="2017-09" db="EMBL/GenBank/DDBJ databases">
        <authorList>
            <consortium name="International Durum Wheat Genome Sequencing Consortium (IDWGSC)"/>
            <person name="Milanesi L."/>
        </authorList>
    </citation>
    <scope>NUCLEOTIDE SEQUENCE [LARGE SCALE GENOMIC DNA]</scope>
    <source>
        <strain evidence="3">cv. Svevo</strain>
    </source>
</reference>
<evidence type="ECO:0000256" key="1">
    <source>
        <dbReference type="SAM" id="MobiDB-lite"/>
    </source>
</evidence>
<feature type="region of interest" description="Disordered" evidence="1">
    <location>
        <begin position="77"/>
        <end position="134"/>
    </location>
</feature>
<proteinExistence type="predicted"/>
<gene>
    <name evidence="2" type="ORF">TRITD_3Bv1G047250</name>
</gene>
<keyword evidence="3" id="KW-1185">Reference proteome</keyword>
<evidence type="ECO:0000313" key="2">
    <source>
        <dbReference type="EMBL" id="VAH73723.1"/>
    </source>
</evidence>
<dbReference type="Proteomes" id="UP000324705">
    <property type="component" value="Chromosome 3B"/>
</dbReference>
<sequence>MGYLLLSPSPSPPLASRHRCPAAAAGRHRARRGAAVVASCDGGPSSSQAARYALARRAVLLGVSALPLLRDTAAKAAAPSSAGLVTETKDAPKVDEPQNGGTLVDEPQTGGTQSETPLLEAPQPESSLPLVQKQSPGNPLAGLLNAIAVIASGVLAGLYGTSQQEKKALQSVVSSVNHLQTSLTLTYFIILADILV</sequence>
<name>A0A9R1RYD5_TRITD</name>
<feature type="compositionally biased region" description="Basic and acidic residues" evidence="1">
    <location>
        <begin position="87"/>
        <end position="96"/>
    </location>
</feature>
<dbReference type="AlphaFoldDB" id="A0A9R1RYD5"/>